<keyword evidence="4" id="KW-1185">Reference proteome</keyword>
<evidence type="ECO:0008006" key="5">
    <source>
        <dbReference type="Google" id="ProtNLM"/>
    </source>
</evidence>
<evidence type="ECO:0000313" key="4">
    <source>
        <dbReference type="Proteomes" id="UP000228945"/>
    </source>
</evidence>
<reference evidence="3 4" key="1">
    <citation type="submission" date="2017-10" db="EMBL/GenBank/DDBJ databases">
        <title>Genome sequence of Caulobacter mirabilis FWC38.</title>
        <authorList>
            <person name="Fiebig A."/>
            <person name="Crosson S."/>
        </authorList>
    </citation>
    <scope>NUCLEOTIDE SEQUENCE [LARGE SCALE GENOMIC DNA]</scope>
    <source>
        <strain evidence="3 4">FWC 38</strain>
    </source>
</reference>
<dbReference type="KEGG" id="cmb:CSW64_20310"/>
<feature type="signal peptide" evidence="2">
    <location>
        <begin position="1"/>
        <end position="21"/>
    </location>
</feature>
<feature type="compositionally biased region" description="Pro residues" evidence="1">
    <location>
        <begin position="114"/>
        <end position="124"/>
    </location>
</feature>
<evidence type="ECO:0000313" key="3">
    <source>
        <dbReference type="EMBL" id="ATQ44564.1"/>
    </source>
</evidence>
<feature type="region of interest" description="Disordered" evidence="1">
    <location>
        <begin position="97"/>
        <end position="124"/>
    </location>
</feature>
<organism evidence="3 4">
    <name type="scientific">Caulobacter mirabilis</name>
    <dbReference type="NCBI Taxonomy" id="69666"/>
    <lineage>
        <taxon>Bacteria</taxon>
        <taxon>Pseudomonadati</taxon>
        <taxon>Pseudomonadota</taxon>
        <taxon>Alphaproteobacteria</taxon>
        <taxon>Caulobacterales</taxon>
        <taxon>Caulobacteraceae</taxon>
        <taxon>Caulobacter</taxon>
    </lineage>
</organism>
<dbReference type="Proteomes" id="UP000228945">
    <property type="component" value="Chromosome"/>
</dbReference>
<name>A0A2D2B2W4_9CAUL</name>
<evidence type="ECO:0000256" key="1">
    <source>
        <dbReference type="SAM" id="MobiDB-lite"/>
    </source>
</evidence>
<sequence>MSASARLIPLLLALVPGLSLAQTTTEPPRPADPATVCVQVEVAGSRAGHLDCAAATLQEAGRLAQSRARAAFDSPVVGVRSPDIAKGVASQAALRQRLGSNFGRSPYPQRPDRPTPPPRPSGRP</sequence>
<protein>
    <recommendedName>
        <fullName evidence="5">UrcA family protein</fullName>
    </recommendedName>
</protein>
<dbReference type="AlphaFoldDB" id="A0A2D2B2W4"/>
<keyword evidence="2" id="KW-0732">Signal</keyword>
<dbReference type="RefSeq" id="WP_099623812.1">
    <property type="nucleotide sequence ID" value="NZ_CP024201.1"/>
</dbReference>
<evidence type="ECO:0000256" key="2">
    <source>
        <dbReference type="SAM" id="SignalP"/>
    </source>
</evidence>
<proteinExistence type="predicted"/>
<gene>
    <name evidence="3" type="ORF">CSW64_20310</name>
</gene>
<feature type="chain" id="PRO_5013763387" description="UrcA family protein" evidence="2">
    <location>
        <begin position="22"/>
        <end position="124"/>
    </location>
</feature>
<accession>A0A2D2B2W4</accession>
<dbReference type="OrthoDB" id="7605164at2"/>
<dbReference type="EMBL" id="CP024201">
    <property type="protein sequence ID" value="ATQ44564.1"/>
    <property type="molecule type" value="Genomic_DNA"/>
</dbReference>